<dbReference type="InterPro" id="IPR014710">
    <property type="entry name" value="RmlC-like_jellyroll"/>
</dbReference>
<dbReference type="PANTHER" id="PTHR45651">
    <property type="entry name" value="CYCLIC NUCLEOTIDE-GATED ION CHANNEL 15-RELATED-RELATED"/>
    <property type="match status" value="1"/>
</dbReference>
<dbReference type="OrthoDB" id="421226at2759"/>
<evidence type="ECO:0000313" key="5">
    <source>
        <dbReference type="Proteomes" id="UP000012960"/>
    </source>
</evidence>
<dbReference type="PANTHER" id="PTHR45651:SF14">
    <property type="entry name" value="CYCLIC NUCLEOTIDE-GATED ION CHANNEL 4"/>
    <property type="match status" value="1"/>
</dbReference>
<dbReference type="SUPFAM" id="SSF51206">
    <property type="entry name" value="cAMP-binding domain-like"/>
    <property type="match status" value="1"/>
</dbReference>
<evidence type="ECO:0000313" key="3">
    <source>
        <dbReference type="EMBL" id="CAG1846847.1"/>
    </source>
</evidence>
<dbReference type="GO" id="GO:0016020">
    <property type="term" value="C:membrane"/>
    <property type="evidence" value="ECO:0007669"/>
    <property type="project" value="UniProtKB-SubCell"/>
</dbReference>
<dbReference type="Gene3D" id="2.60.120.10">
    <property type="entry name" value="Jelly Rolls"/>
    <property type="match status" value="1"/>
</dbReference>
<evidence type="ECO:0000256" key="1">
    <source>
        <dbReference type="ARBA" id="ARBA00023286"/>
    </source>
</evidence>
<evidence type="ECO:0000313" key="4">
    <source>
        <dbReference type="EnsemblPlants" id="Ma06_p20510.1"/>
    </source>
</evidence>
<name>A0A804JIE6_MUSAM</name>
<proteinExistence type="predicted"/>
<dbReference type="GO" id="GO:0034220">
    <property type="term" value="P:monoatomic ion transmembrane transport"/>
    <property type="evidence" value="ECO:0007669"/>
    <property type="project" value="UniProtKB-KW"/>
</dbReference>
<organism evidence="4 5">
    <name type="scientific">Musa acuminata subsp. malaccensis</name>
    <name type="common">Wild banana</name>
    <name type="synonym">Musa malaccensis</name>
    <dbReference type="NCBI Taxonomy" id="214687"/>
    <lineage>
        <taxon>Eukaryota</taxon>
        <taxon>Viridiplantae</taxon>
        <taxon>Streptophyta</taxon>
        <taxon>Embryophyta</taxon>
        <taxon>Tracheophyta</taxon>
        <taxon>Spermatophyta</taxon>
        <taxon>Magnoliopsida</taxon>
        <taxon>Liliopsida</taxon>
        <taxon>Zingiberales</taxon>
        <taxon>Musaceae</taxon>
        <taxon>Musa</taxon>
    </lineage>
</organism>
<reference evidence="3" key="1">
    <citation type="submission" date="2021-03" db="EMBL/GenBank/DDBJ databases">
        <authorList>
            <consortium name="Genoscope - CEA"/>
            <person name="William W."/>
        </authorList>
    </citation>
    <scope>NUCLEOTIDE SEQUENCE</scope>
    <source>
        <strain evidence="3">Doubled-haploid Pahang</strain>
    </source>
</reference>
<evidence type="ECO:0000256" key="2">
    <source>
        <dbReference type="ARBA" id="ARBA00023303"/>
    </source>
</evidence>
<dbReference type="EMBL" id="HG996471">
    <property type="protein sequence ID" value="CAG1846847.1"/>
    <property type="molecule type" value="Genomic_DNA"/>
</dbReference>
<sequence>MGWIGEGNLVHKMLFMVRGHLHSSQVLRDGVKSYCTLGLGNFSGDELLSWCLRHPSMDRLPLSSSTLVAVELTEAFGLDAVDLRYVMQHFRHTFVSEKVKRSTRYYSSRWRTWATVAIQLAWWRHRHRLTVTSLLLVRPCWPPPRSSLMEENRLRQYTALLTSPKPNSACRPNNKQFACECFVSQNCVVLNSL</sequence>
<dbReference type="FunCoup" id="A0A804JIE6">
    <property type="interactions" value="29"/>
</dbReference>
<accession>A0A804JIE6</accession>
<keyword evidence="5" id="KW-1185">Reference proteome</keyword>
<dbReference type="EnsemblPlants" id="Ma06_t20510.1">
    <property type="protein sequence ID" value="Ma06_p20510.1"/>
    <property type="gene ID" value="Ma06_g20510"/>
</dbReference>
<keyword evidence="1" id="KW-1071">Ligand-gated ion channel</keyword>
<keyword evidence="1" id="KW-0406">Ion transport</keyword>
<protein>
    <submittedName>
        <fullName evidence="3">(wild Malaysian banana) hypothetical protein</fullName>
    </submittedName>
</protein>
<reference evidence="4" key="2">
    <citation type="submission" date="2021-05" db="UniProtKB">
        <authorList>
            <consortium name="EnsemblPlants"/>
        </authorList>
    </citation>
    <scope>IDENTIFICATION</scope>
    <source>
        <strain evidence="4">subsp. malaccensis</strain>
    </source>
</reference>
<keyword evidence="1" id="KW-0813">Transport</keyword>
<dbReference type="InterPro" id="IPR018490">
    <property type="entry name" value="cNMP-bd_dom_sf"/>
</dbReference>
<dbReference type="OMA" id="GHIRSTH"/>
<dbReference type="Gramene" id="Ma06_t20510.1">
    <property type="protein sequence ID" value="Ma06_p20510.1"/>
    <property type="gene ID" value="Ma06_g20510"/>
</dbReference>
<keyword evidence="2" id="KW-0407">Ion channel</keyword>
<dbReference type="Proteomes" id="UP000012960">
    <property type="component" value="Unplaced"/>
</dbReference>
<dbReference type="InParanoid" id="A0A804JIE6"/>
<dbReference type="AlphaFoldDB" id="A0A804JIE6"/>
<gene>
    <name evidence="3" type="ORF">GSMUA_166420.1</name>
</gene>